<dbReference type="InterPro" id="IPR000612">
    <property type="entry name" value="PMP3"/>
</dbReference>
<keyword evidence="8" id="KW-1185">Reference proteome</keyword>
<accession>A0A2J8AID2</accession>
<keyword evidence="3 6" id="KW-0812">Transmembrane</keyword>
<keyword evidence="5 6" id="KW-0472">Membrane</keyword>
<evidence type="ECO:0000256" key="1">
    <source>
        <dbReference type="ARBA" id="ARBA00004370"/>
    </source>
</evidence>
<dbReference type="Proteomes" id="UP000236333">
    <property type="component" value="Unassembled WGS sequence"/>
</dbReference>
<evidence type="ECO:0000256" key="4">
    <source>
        <dbReference type="ARBA" id="ARBA00022989"/>
    </source>
</evidence>
<proteinExistence type="inferred from homology"/>
<dbReference type="EMBL" id="PGGS01000011">
    <property type="protein sequence ID" value="PNH12280.1"/>
    <property type="molecule type" value="Genomic_DNA"/>
</dbReference>
<name>A0A2J8AID2_9CHLO</name>
<gene>
    <name evidence="7" type="ORF">TSOC_000786</name>
</gene>
<comment type="similarity">
    <text evidence="2">Belongs to the UPF0057 (PMP3) family.</text>
</comment>
<evidence type="ECO:0000313" key="7">
    <source>
        <dbReference type="EMBL" id="PNH12280.1"/>
    </source>
</evidence>
<comment type="subcellular location">
    <subcellularLocation>
        <location evidence="1">Membrane</location>
    </subcellularLocation>
</comment>
<comment type="caution">
    <text evidence="7">The sequence shown here is derived from an EMBL/GenBank/DDBJ whole genome shotgun (WGS) entry which is preliminary data.</text>
</comment>
<protein>
    <submittedName>
        <fullName evidence="7">Uncharacterized protein</fullName>
    </submittedName>
</protein>
<feature type="transmembrane region" description="Helical" evidence="6">
    <location>
        <begin position="29"/>
        <end position="48"/>
    </location>
</feature>
<reference evidence="7 8" key="1">
    <citation type="journal article" date="2017" name="Mol. Biol. Evol.">
        <title>The 4-celled Tetrabaena socialis nuclear genome reveals the essential components for genetic control of cell number at the origin of multicellularity in the volvocine lineage.</title>
        <authorList>
            <person name="Featherston J."/>
            <person name="Arakaki Y."/>
            <person name="Hanschen E.R."/>
            <person name="Ferris P.J."/>
            <person name="Michod R.E."/>
            <person name="Olson B.J.S.C."/>
            <person name="Nozaki H."/>
            <person name="Durand P.M."/>
        </authorList>
    </citation>
    <scope>NUCLEOTIDE SEQUENCE [LARGE SCALE GENOMIC DNA]</scope>
    <source>
        <strain evidence="7 8">NIES-571</strain>
    </source>
</reference>
<evidence type="ECO:0000256" key="6">
    <source>
        <dbReference type="SAM" id="Phobius"/>
    </source>
</evidence>
<dbReference type="GO" id="GO:0016020">
    <property type="term" value="C:membrane"/>
    <property type="evidence" value="ECO:0007669"/>
    <property type="project" value="UniProtKB-SubCell"/>
</dbReference>
<evidence type="ECO:0000256" key="3">
    <source>
        <dbReference type="ARBA" id="ARBA00022692"/>
    </source>
</evidence>
<evidence type="ECO:0000313" key="8">
    <source>
        <dbReference type="Proteomes" id="UP000236333"/>
    </source>
</evidence>
<evidence type="ECO:0000256" key="5">
    <source>
        <dbReference type="ARBA" id="ARBA00023136"/>
    </source>
</evidence>
<keyword evidence="4 6" id="KW-1133">Transmembrane helix</keyword>
<dbReference type="Pfam" id="PF01679">
    <property type="entry name" value="Pmp3"/>
    <property type="match status" value="1"/>
</dbReference>
<evidence type="ECO:0000256" key="2">
    <source>
        <dbReference type="ARBA" id="ARBA00009530"/>
    </source>
</evidence>
<sequence>MRKSSYAIKYIYDGPHAADFNTVDLCLNLLLTLFGFFPGIAHALYLFMRHKHWPGVLRFDAAFARILEAAEALVLQLISQLFAVHPPQQPYQPQQQPQQ</sequence>
<organism evidence="7 8">
    <name type="scientific">Tetrabaena socialis</name>
    <dbReference type="NCBI Taxonomy" id="47790"/>
    <lineage>
        <taxon>Eukaryota</taxon>
        <taxon>Viridiplantae</taxon>
        <taxon>Chlorophyta</taxon>
        <taxon>core chlorophytes</taxon>
        <taxon>Chlorophyceae</taxon>
        <taxon>CS clade</taxon>
        <taxon>Chlamydomonadales</taxon>
        <taxon>Tetrabaenaceae</taxon>
        <taxon>Tetrabaena</taxon>
    </lineage>
</organism>
<dbReference type="AlphaFoldDB" id="A0A2J8AID2"/>